<evidence type="ECO:0000256" key="5">
    <source>
        <dbReference type="RuleBase" id="RU363050"/>
    </source>
</evidence>
<dbReference type="PANTHER" id="PTHR19302">
    <property type="entry name" value="GAMMA TUBULIN COMPLEX PROTEIN"/>
    <property type="match status" value="1"/>
</dbReference>
<feature type="domain" description="Gamma tubulin complex component protein N-terminal" evidence="7">
    <location>
        <begin position="60"/>
        <end position="409"/>
    </location>
</feature>
<dbReference type="GO" id="GO:0007020">
    <property type="term" value="P:microtubule nucleation"/>
    <property type="evidence" value="ECO:0007669"/>
    <property type="project" value="EnsemblFungi"/>
</dbReference>
<dbReference type="GO" id="GO:0044732">
    <property type="term" value="C:mitotic spindle pole body"/>
    <property type="evidence" value="ECO:0007669"/>
    <property type="project" value="TreeGrafter"/>
</dbReference>
<dbReference type="GO" id="GO:0005822">
    <property type="term" value="C:inner plaque of spindle pole body"/>
    <property type="evidence" value="ECO:0007669"/>
    <property type="project" value="EnsemblFungi"/>
</dbReference>
<dbReference type="GO" id="GO:0051011">
    <property type="term" value="F:microtubule minus-end binding"/>
    <property type="evidence" value="ECO:0007669"/>
    <property type="project" value="TreeGrafter"/>
</dbReference>
<dbReference type="GO" id="GO:0000922">
    <property type="term" value="C:spindle pole"/>
    <property type="evidence" value="ECO:0007669"/>
    <property type="project" value="InterPro"/>
</dbReference>
<gene>
    <name evidence="8" type="primary">NCAS0D01330</name>
    <name evidence="8" type="ordered locus">NCAS_0D01330</name>
</gene>
<dbReference type="FunCoup" id="G0VDS5">
    <property type="interactions" value="768"/>
</dbReference>
<dbReference type="RefSeq" id="XP_003676077.1">
    <property type="nucleotide sequence ID" value="XM_003676029.1"/>
</dbReference>
<dbReference type="EMBL" id="HE576755">
    <property type="protein sequence ID" value="CCC69714.1"/>
    <property type="molecule type" value="Genomic_DNA"/>
</dbReference>
<dbReference type="GO" id="GO:0005874">
    <property type="term" value="C:microtubule"/>
    <property type="evidence" value="ECO:0007669"/>
    <property type="project" value="UniProtKB-KW"/>
</dbReference>
<dbReference type="InterPro" id="IPR040457">
    <property type="entry name" value="GCP_C"/>
</dbReference>
<evidence type="ECO:0000256" key="1">
    <source>
        <dbReference type="ARBA" id="ARBA00010337"/>
    </source>
</evidence>
<evidence type="ECO:0000256" key="3">
    <source>
        <dbReference type="ARBA" id="ARBA00022701"/>
    </source>
</evidence>
<dbReference type="Gene3D" id="1.20.120.1900">
    <property type="entry name" value="Gamma-tubulin complex, C-terminal domain"/>
    <property type="match status" value="1"/>
</dbReference>
<feature type="domain" description="Gamma tubulin complex component C-terminal" evidence="6">
    <location>
        <begin position="544"/>
        <end position="768"/>
    </location>
</feature>
<dbReference type="HOGENOM" id="CLU_007738_2_0_1"/>
<dbReference type="eggNOG" id="KOG2001">
    <property type="taxonomic scope" value="Eukaryota"/>
</dbReference>
<dbReference type="InterPro" id="IPR041470">
    <property type="entry name" value="GCP_N"/>
</dbReference>
<proteinExistence type="inferred from homology"/>
<keyword evidence="9" id="KW-1185">Reference proteome</keyword>
<keyword evidence="4 5" id="KW-0206">Cytoskeleton</keyword>
<keyword evidence="2 5" id="KW-0963">Cytoplasm</keyword>
<dbReference type="GO" id="GO:0051321">
    <property type="term" value="P:meiotic cell cycle"/>
    <property type="evidence" value="ECO:0007669"/>
    <property type="project" value="TreeGrafter"/>
</dbReference>
<keyword evidence="3 5" id="KW-0493">Microtubule</keyword>
<evidence type="ECO:0000259" key="7">
    <source>
        <dbReference type="Pfam" id="PF17681"/>
    </source>
</evidence>
<dbReference type="GO" id="GO:0000278">
    <property type="term" value="P:mitotic cell cycle"/>
    <property type="evidence" value="ECO:0007669"/>
    <property type="project" value="TreeGrafter"/>
</dbReference>
<dbReference type="InterPro" id="IPR042241">
    <property type="entry name" value="GCP_C_sf"/>
</dbReference>
<name>G0VDS5_NAUCA</name>
<comment type="similarity">
    <text evidence="1 5">Belongs to the TUBGCP family.</text>
</comment>
<dbReference type="STRING" id="1064592.G0VDS5"/>
<evidence type="ECO:0000256" key="2">
    <source>
        <dbReference type="ARBA" id="ARBA00022490"/>
    </source>
</evidence>
<accession>G0VDS5</accession>
<dbReference type="Pfam" id="PF04130">
    <property type="entry name" value="GCP_C_terminal"/>
    <property type="match status" value="1"/>
</dbReference>
<dbReference type="Pfam" id="PF17681">
    <property type="entry name" value="GCP_N_terminal"/>
    <property type="match status" value="1"/>
</dbReference>
<dbReference type="PANTHER" id="PTHR19302:SF13">
    <property type="entry name" value="GAMMA-TUBULIN COMPLEX COMPONENT 2"/>
    <property type="match status" value="1"/>
</dbReference>
<evidence type="ECO:0000313" key="8">
    <source>
        <dbReference type="EMBL" id="CCC69714.1"/>
    </source>
</evidence>
<dbReference type="GeneID" id="96903322"/>
<comment type="subcellular location">
    <subcellularLocation>
        <location evidence="5">Cytoplasm</location>
        <location evidence="5">Cytoskeleton</location>
        <location evidence="5">Microtubule organizing center</location>
    </subcellularLocation>
</comment>
<dbReference type="GO" id="GO:0008275">
    <property type="term" value="C:gamma-tubulin small complex"/>
    <property type="evidence" value="ECO:0007669"/>
    <property type="project" value="EnsemblFungi"/>
</dbReference>
<sequence length="786" mass="92830">MEVIQIEDRVQLEKLSEPRPILSRLVNYEPLSNTHLKFKPFPLSELSTTEQIRDQEALVVRDLLNVLMGLDGSYIRYNNSFNPISGDIPEFRIAKKMDSSLKALCSRVVKLGKQYFFLCKCFEKWCDLRYGMTLQRLGYEIRQFIQLDYLRFVESLERQFNENATFSIREFIQNIKDTEVIKQLELLYTICHKIEKEMYLRSNADLLEEDFNNFINDLRDELQYKEDIMLATDTSLLPIAKGGIILKIVQKSISENLGDRSSVTFLKSLINNISQNYCQILHEWLTQGLLNDPYDEFMICDAMKNVDTSIANLKFDDRLWFTQYRIRKDGLLPRFESREGNELLFKVLMTGKLLNIIRISYDINELPMNVNNGDIIPNFVELLEGTNLELYVNQWYNRANELCFKLYFDGYDLHSFLQSLQMQYFGYHNGHGILKFLQRNIVDLARNYKGDTTSIENKLFQIFLSERKNSSNHNTSMQFLTLGFDKQPFNEVILQYVQQDISRLNGTPDDDNSEEILHAPNFNNLRSILLNEINHSPSTKTQVKSNIYYLQFNMRVPYPLNIIVNRTCIDQFQIISRYIYLLQYHCKLLDDIWFEVNKNKLWRYRGYSPDVQRNVIRKSRVLHSKMNNFFKNVLQYFTQNVVEREASLMLSLRNSPKYINDFQNLIQECLTNIMTNCCLSQLMEIQLQMFDIAHKFCKFIITLRSKLNQVDPRLQYRSNDYSQEESNTPGYDEDEALKLTSDLSGYINVVYTGFDQHVQAFMEGLHHFYDNRTRLRIREDRNGLGG</sequence>
<dbReference type="InterPro" id="IPR007259">
    <property type="entry name" value="GCP"/>
</dbReference>
<dbReference type="KEGG" id="ncs:NCAS_0D01330"/>
<evidence type="ECO:0000259" key="6">
    <source>
        <dbReference type="Pfam" id="PF04130"/>
    </source>
</evidence>
<organism evidence="8 9">
    <name type="scientific">Naumovozyma castellii</name>
    <name type="common">Yeast</name>
    <name type="synonym">Saccharomyces castellii</name>
    <dbReference type="NCBI Taxonomy" id="27288"/>
    <lineage>
        <taxon>Eukaryota</taxon>
        <taxon>Fungi</taxon>
        <taxon>Dikarya</taxon>
        <taxon>Ascomycota</taxon>
        <taxon>Saccharomycotina</taxon>
        <taxon>Saccharomycetes</taxon>
        <taxon>Saccharomycetales</taxon>
        <taxon>Saccharomycetaceae</taxon>
        <taxon>Naumovozyma</taxon>
    </lineage>
</organism>
<reference key="2">
    <citation type="submission" date="2011-08" db="EMBL/GenBank/DDBJ databases">
        <title>Genome sequence of Naumovozyma castellii.</title>
        <authorList>
            <person name="Gordon J.L."/>
            <person name="Armisen D."/>
            <person name="Proux-Wera E."/>
            <person name="OhEigeartaigh S.S."/>
            <person name="Byrne K.P."/>
            <person name="Wolfe K.H."/>
        </authorList>
    </citation>
    <scope>NUCLEOTIDE SEQUENCE</scope>
    <source>
        <strain>Type strain:CBS 4309</strain>
    </source>
</reference>
<dbReference type="Proteomes" id="UP000001640">
    <property type="component" value="Chromosome 4"/>
</dbReference>
<dbReference type="OrthoDB" id="2192946at2759"/>
<dbReference type="InParanoid" id="G0VDS5"/>
<dbReference type="AlphaFoldDB" id="G0VDS5"/>
<evidence type="ECO:0000256" key="4">
    <source>
        <dbReference type="ARBA" id="ARBA00023212"/>
    </source>
</evidence>
<reference evidence="8 9" key="1">
    <citation type="journal article" date="2011" name="Proc. Natl. Acad. Sci. U.S.A.">
        <title>Evolutionary erosion of yeast sex chromosomes by mating-type switching accidents.</title>
        <authorList>
            <person name="Gordon J.L."/>
            <person name="Armisen D."/>
            <person name="Proux-Wera E."/>
            <person name="Oheigeartaigh S.S."/>
            <person name="Byrne K.P."/>
            <person name="Wolfe K.H."/>
        </authorList>
    </citation>
    <scope>NUCLEOTIDE SEQUENCE [LARGE SCALE GENOMIC DNA]</scope>
    <source>
        <strain evidence="9">ATCC 76901 / BCRC 22586 / CBS 4309 / NBRC 1992 / NRRL Y-12630</strain>
    </source>
</reference>
<dbReference type="GO" id="GO:0051225">
    <property type="term" value="P:spindle assembly"/>
    <property type="evidence" value="ECO:0007669"/>
    <property type="project" value="TreeGrafter"/>
</dbReference>
<dbReference type="GO" id="GO:0031122">
    <property type="term" value="P:cytoplasmic microtubule organization"/>
    <property type="evidence" value="ECO:0007669"/>
    <property type="project" value="EnsemblFungi"/>
</dbReference>
<dbReference type="GO" id="GO:0005824">
    <property type="term" value="C:outer plaque of spindle pole body"/>
    <property type="evidence" value="ECO:0007669"/>
    <property type="project" value="EnsemblFungi"/>
</dbReference>
<dbReference type="OMA" id="QNMSGDP"/>
<protein>
    <recommendedName>
        <fullName evidence="5">Spindle pole body component</fullName>
    </recommendedName>
</protein>
<dbReference type="GO" id="GO:0043015">
    <property type="term" value="F:gamma-tubulin binding"/>
    <property type="evidence" value="ECO:0007669"/>
    <property type="project" value="EnsemblFungi"/>
</dbReference>
<evidence type="ECO:0000313" key="9">
    <source>
        <dbReference type="Proteomes" id="UP000001640"/>
    </source>
</evidence>